<feature type="non-terminal residue" evidence="1">
    <location>
        <position position="1"/>
    </location>
</feature>
<comment type="caution">
    <text evidence="1">The sequence shown here is derived from an EMBL/GenBank/DDBJ whole genome shotgun (WGS) entry which is preliminary data.</text>
</comment>
<gene>
    <name evidence="1" type="ORF">R3P38DRAFT_2417664</name>
</gene>
<accession>A0AAW0A5R8</accession>
<proteinExistence type="predicted"/>
<reference evidence="1 2" key="1">
    <citation type="journal article" date="2024" name="J Genomics">
        <title>Draft genome sequencing and assembly of Favolaschia claudopus CIRM-BRFM 2984 isolated from oak limbs.</title>
        <authorList>
            <person name="Navarro D."/>
            <person name="Drula E."/>
            <person name="Chaduli D."/>
            <person name="Cazenave R."/>
            <person name="Ahrendt S."/>
            <person name="Wang J."/>
            <person name="Lipzen A."/>
            <person name="Daum C."/>
            <person name="Barry K."/>
            <person name="Grigoriev I.V."/>
            <person name="Favel A."/>
            <person name="Rosso M.N."/>
            <person name="Martin F."/>
        </authorList>
    </citation>
    <scope>NUCLEOTIDE SEQUENCE [LARGE SCALE GENOMIC DNA]</scope>
    <source>
        <strain evidence="1 2">CIRM-BRFM 2984</strain>
    </source>
</reference>
<sequence>WRNLKHINDLTTKDFTDGQTHLDILKCIVYILCEILPPKSTLIPCIRALLKCRMLLGLRVMTTSRQLVVQQCIEDYEKWCKRVSEDYDKNFKFPKQHYLIHALDDVRLKGVLRNGTTRTGEGIHQEVK</sequence>
<evidence type="ECO:0000313" key="1">
    <source>
        <dbReference type="EMBL" id="KAK7001187.1"/>
    </source>
</evidence>
<dbReference type="Proteomes" id="UP001362999">
    <property type="component" value="Unassembled WGS sequence"/>
</dbReference>
<evidence type="ECO:0000313" key="2">
    <source>
        <dbReference type="Proteomes" id="UP001362999"/>
    </source>
</evidence>
<dbReference type="AlphaFoldDB" id="A0AAW0A5R8"/>
<keyword evidence="2" id="KW-1185">Reference proteome</keyword>
<feature type="non-terminal residue" evidence="1">
    <location>
        <position position="128"/>
    </location>
</feature>
<name>A0AAW0A5R8_9AGAR</name>
<protein>
    <submittedName>
        <fullName evidence="1">Uncharacterized protein</fullName>
    </submittedName>
</protein>
<dbReference type="EMBL" id="JAWWNJ010000084">
    <property type="protein sequence ID" value="KAK7001187.1"/>
    <property type="molecule type" value="Genomic_DNA"/>
</dbReference>
<organism evidence="1 2">
    <name type="scientific">Favolaschia claudopus</name>
    <dbReference type="NCBI Taxonomy" id="2862362"/>
    <lineage>
        <taxon>Eukaryota</taxon>
        <taxon>Fungi</taxon>
        <taxon>Dikarya</taxon>
        <taxon>Basidiomycota</taxon>
        <taxon>Agaricomycotina</taxon>
        <taxon>Agaricomycetes</taxon>
        <taxon>Agaricomycetidae</taxon>
        <taxon>Agaricales</taxon>
        <taxon>Marasmiineae</taxon>
        <taxon>Mycenaceae</taxon>
        <taxon>Favolaschia</taxon>
    </lineage>
</organism>